<feature type="transmembrane region" description="Helical" evidence="2">
    <location>
        <begin position="411"/>
        <end position="432"/>
    </location>
</feature>
<organism evidence="3 4">
    <name type="scientific">Egibacter rhizosphaerae</name>
    <dbReference type="NCBI Taxonomy" id="1670831"/>
    <lineage>
        <taxon>Bacteria</taxon>
        <taxon>Bacillati</taxon>
        <taxon>Actinomycetota</taxon>
        <taxon>Nitriliruptoria</taxon>
        <taxon>Egibacterales</taxon>
        <taxon>Egibacteraceae</taxon>
        <taxon>Egibacter</taxon>
    </lineage>
</organism>
<dbReference type="EMBL" id="CP036402">
    <property type="protein sequence ID" value="QBI19145.1"/>
    <property type="molecule type" value="Genomic_DNA"/>
</dbReference>
<feature type="transmembrane region" description="Helical" evidence="2">
    <location>
        <begin position="104"/>
        <end position="121"/>
    </location>
</feature>
<feature type="transmembrane region" description="Helical" evidence="2">
    <location>
        <begin position="39"/>
        <end position="59"/>
    </location>
</feature>
<gene>
    <name evidence="3" type="ORF">ER308_06050</name>
</gene>
<dbReference type="RefSeq" id="WP_131154142.1">
    <property type="nucleotide sequence ID" value="NZ_CP036402.1"/>
</dbReference>
<accession>A0A411YD75</accession>
<keyword evidence="2" id="KW-1133">Transmembrane helix</keyword>
<protein>
    <submittedName>
        <fullName evidence="3">Uncharacterized protein</fullName>
    </submittedName>
</protein>
<feature type="region of interest" description="Disordered" evidence="1">
    <location>
        <begin position="1"/>
        <end position="36"/>
    </location>
</feature>
<reference evidence="3 4" key="1">
    <citation type="submission" date="2019-01" db="EMBL/GenBank/DDBJ databases">
        <title>Egibacter rhizosphaerae EGI 80759T.</title>
        <authorList>
            <person name="Chen D.-D."/>
            <person name="Tian Y."/>
            <person name="Jiao J.-Y."/>
            <person name="Zhang X.-T."/>
            <person name="Zhang Y.-G."/>
            <person name="Zhang Y."/>
            <person name="Xiao M."/>
            <person name="Shu W.-S."/>
            <person name="Li W.-J."/>
        </authorList>
    </citation>
    <scope>NUCLEOTIDE SEQUENCE [LARGE SCALE GENOMIC DNA]</scope>
    <source>
        <strain evidence="3 4">EGI 80759</strain>
    </source>
</reference>
<dbReference type="Proteomes" id="UP000291469">
    <property type="component" value="Chromosome"/>
</dbReference>
<name>A0A411YD75_9ACTN</name>
<feature type="transmembrane region" description="Helical" evidence="2">
    <location>
        <begin position="303"/>
        <end position="329"/>
    </location>
</feature>
<proteinExistence type="predicted"/>
<evidence type="ECO:0000313" key="3">
    <source>
        <dbReference type="EMBL" id="QBI19145.1"/>
    </source>
</evidence>
<feature type="compositionally biased region" description="Basic and acidic residues" evidence="1">
    <location>
        <begin position="12"/>
        <end position="21"/>
    </location>
</feature>
<evidence type="ECO:0000313" key="4">
    <source>
        <dbReference type="Proteomes" id="UP000291469"/>
    </source>
</evidence>
<keyword evidence="4" id="KW-1185">Reference proteome</keyword>
<feature type="transmembrane region" description="Helical" evidence="2">
    <location>
        <begin position="127"/>
        <end position="147"/>
    </location>
</feature>
<feature type="transmembrane region" description="Helical" evidence="2">
    <location>
        <begin position="335"/>
        <end position="361"/>
    </location>
</feature>
<evidence type="ECO:0000256" key="1">
    <source>
        <dbReference type="SAM" id="MobiDB-lite"/>
    </source>
</evidence>
<feature type="transmembrane region" description="Helical" evidence="2">
    <location>
        <begin position="382"/>
        <end position="405"/>
    </location>
</feature>
<dbReference type="AlphaFoldDB" id="A0A411YD75"/>
<feature type="compositionally biased region" description="Basic residues" evidence="1">
    <location>
        <begin position="1"/>
        <end position="11"/>
    </location>
</feature>
<keyword evidence="2" id="KW-0812">Transmembrane</keyword>
<feature type="transmembrane region" description="Helical" evidence="2">
    <location>
        <begin position="168"/>
        <end position="189"/>
    </location>
</feature>
<feature type="transmembrane region" description="Helical" evidence="2">
    <location>
        <begin position="65"/>
        <end position="84"/>
    </location>
</feature>
<evidence type="ECO:0000256" key="2">
    <source>
        <dbReference type="SAM" id="Phobius"/>
    </source>
</evidence>
<feature type="transmembrane region" description="Helical" evidence="2">
    <location>
        <begin position="245"/>
        <end position="264"/>
    </location>
</feature>
<feature type="transmembrane region" description="Helical" evidence="2">
    <location>
        <begin position="270"/>
        <end position="291"/>
    </location>
</feature>
<keyword evidence="2" id="KW-0472">Membrane</keyword>
<dbReference type="KEGG" id="erz:ER308_06050"/>
<dbReference type="OrthoDB" id="345021at2"/>
<feature type="transmembrane region" description="Helical" evidence="2">
    <location>
        <begin position="201"/>
        <end position="224"/>
    </location>
</feature>
<sequence length="446" mass="45751">MSAPSPRRRAARVREGAREDGDGPTEAQQGSGRPPFRHLQPVVGVAAAYALAALLWAIVGDPLPGGRWLAVHLFTLGTITNLIVVMTDHFSRTITRVPGDERRGWRVLTLNVGVLLVVLGLPNGWTIAFALGATVATVAVMWLYVALRRMRRRALGPRFGYVVRAYERACGAFLHGAILGALLGIGVLPGDWYGGVRLAHLAANVLGWAGLVLLATVVFFGPTLMRTRIAPHAERLAVPALRHGATALTVSVVGLVLLGAPGIVGGIGRGVAVLGLAGYAAATVAVCGPVLQVARRAVRSPQAAMIAAACTWFPIAVVLGTAAVAVGHAPVIDAIGLLLLAGVLGQAIVATVTYLLPMVTGPGPGARSAQRATLDTWARSRVAAFNAGVAALTAAVALRGTALGAGWLAPAGWALLGGALAVTLLVAVTAIVRGRLAATTAPQRAT</sequence>